<gene>
    <name evidence="2" type="ORF">DEACI_2607</name>
    <name evidence="3" type="ORF">DEACI_2695</name>
</gene>
<dbReference type="EC" id="2.1.1.52" evidence="2"/>
<reference evidence="2" key="2">
    <citation type="submission" date="2020-01" db="EMBL/GenBank/DDBJ databases">
        <authorList>
            <person name="Hornung B."/>
        </authorList>
    </citation>
    <scope>NUCLEOTIDE SEQUENCE</scope>
    <source>
        <strain evidence="2">PacBioINE</strain>
    </source>
</reference>
<dbReference type="InterPro" id="IPR029063">
    <property type="entry name" value="SAM-dependent_MTases_sf"/>
</dbReference>
<keyword evidence="2" id="KW-0808">Transferase</keyword>
<dbReference type="Pfam" id="PF04445">
    <property type="entry name" value="SAM_MT"/>
    <property type="match status" value="1"/>
</dbReference>
<feature type="region of interest" description="Disordered" evidence="1">
    <location>
        <begin position="43"/>
        <end position="85"/>
    </location>
</feature>
<dbReference type="EMBL" id="LR746496">
    <property type="protein sequence ID" value="CAA7601936.1"/>
    <property type="molecule type" value="Genomic_DNA"/>
</dbReference>
<sequence length="311" mass="34206">MALEEMSVLIHTVHPDQRLAEKARWFQRQPGIRWLERPARRAERAGLTAVPGANPSGPGETPCGPRANSSGPRETPCGPGATPSDPAELKITRTGVFLTVSGESLYFHPSMALLRLLNIERGEPDRFLEACGLGRGDSLFDATLGLGSDALVGAWAVGSTGSVRAVERSGILAALVGDGLNDLRRTTAGLRKSPEKERAWAHLREAAGRIEAHWGDHLEELRKMPAQAVDVVYFDPMFRHTRSRSAAIQPLQRWAEKEPLSRDSVREACRVARKRVVMKERKGSPEFERLGFEVFPGGRYSSVDFGIVDLR</sequence>
<dbReference type="Gene3D" id="3.40.50.150">
    <property type="entry name" value="Vaccinia Virus protein VP39"/>
    <property type="match status" value="1"/>
</dbReference>
<evidence type="ECO:0000313" key="4">
    <source>
        <dbReference type="Proteomes" id="UP001071230"/>
    </source>
</evidence>
<evidence type="ECO:0000313" key="2">
    <source>
        <dbReference type="EMBL" id="CAA7601936.1"/>
    </source>
</evidence>
<evidence type="ECO:0000313" key="3">
    <source>
        <dbReference type="EMBL" id="CEJ08220.1"/>
    </source>
</evidence>
<dbReference type="Proteomes" id="UP000836597">
    <property type="component" value="Chromosome"/>
</dbReference>
<keyword evidence="2" id="KW-0489">Methyltransferase</keyword>
<dbReference type="SUPFAM" id="SSF53335">
    <property type="entry name" value="S-adenosyl-L-methionine-dependent methyltransferases"/>
    <property type="match status" value="1"/>
</dbReference>
<accession>A0A8S0XC32</accession>
<dbReference type="PANTHER" id="PTHR36112:SF1">
    <property type="entry name" value="RIBOSOMAL RNA SMALL SUBUNIT METHYLTRANSFERASE J"/>
    <property type="match status" value="1"/>
</dbReference>
<dbReference type="GO" id="GO:0008990">
    <property type="term" value="F:rRNA (guanine-N2-)-methyltransferase activity"/>
    <property type="evidence" value="ECO:0007669"/>
    <property type="project" value="InterPro"/>
</dbReference>
<dbReference type="EMBL" id="CDGJ01000078">
    <property type="protein sequence ID" value="CEJ08220.1"/>
    <property type="molecule type" value="Genomic_DNA"/>
</dbReference>
<dbReference type="Proteomes" id="UP001071230">
    <property type="component" value="Unassembled WGS sequence"/>
</dbReference>
<dbReference type="AlphaFoldDB" id="A0A8S0XC32"/>
<reference evidence="3" key="1">
    <citation type="submission" date="2014-11" db="EMBL/GenBank/DDBJ databases">
        <authorList>
            <person name="Hornung B.V."/>
        </authorList>
    </citation>
    <scope>NUCLEOTIDE SEQUENCE</scope>
    <source>
        <strain evidence="3">INE</strain>
    </source>
</reference>
<dbReference type="PANTHER" id="PTHR36112">
    <property type="entry name" value="RIBOSOMAL RNA SMALL SUBUNIT METHYLTRANSFERASE J"/>
    <property type="match status" value="1"/>
</dbReference>
<proteinExistence type="predicted"/>
<evidence type="ECO:0000256" key="1">
    <source>
        <dbReference type="SAM" id="MobiDB-lite"/>
    </source>
</evidence>
<name>A0A8S0XC32_9FIRM</name>
<dbReference type="InterPro" id="IPR007536">
    <property type="entry name" value="16SrRNA_methylTrfase_J"/>
</dbReference>
<keyword evidence="4" id="KW-1185">Reference proteome</keyword>
<organism evidence="2">
    <name type="scientific">Acididesulfobacillus acetoxydans</name>
    <dbReference type="NCBI Taxonomy" id="1561005"/>
    <lineage>
        <taxon>Bacteria</taxon>
        <taxon>Bacillati</taxon>
        <taxon>Bacillota</taxon>
        <taxon>Clostridia</taxon>
        <taxon>Eubacteriales</taxon>
        <taxon>Peptococcaceae</taxon>
        <taxon>Acididesulfobacillus</taxon>
    </lineage>
</organism>
<dbReference type="RefSeq" id="WP_240985396.1">
    <property type="nucleotide sequence ID" value="NZ_CDGJ01000078.1"/>
</dbReference>
<dbReference type="KEGG" id="aacx:DEACI_2607"/>
<protein>
    <submittedName>
        <fullName evidence="2">Ribosomal RNA small subunit methyltransferase J</fullName>
        <ecNumber evidence="2">2.1.1.52</ecNumber>
    </submittedName>
    <submittedName>
        <fullName evidence="3">SAM-dependent methyltransferase, tRNA(Uracil-5)-methyltransferase</fullName>
    </submittedName>
</protein>